<protein>
    <recommendedName>
        <fullName evidence="1">Polynucleotide kinase PNKP phosphatase domain-containing protein</fullName>
    </recommendedName>
</protein>
<sequence>MIDHRRPLLDGEKPDWRTFNSKMGDDTPNRPVVELYKALWDSQKYQLILISGRGEEYRKITETWLIWNSIPFEELLMRPMNDFRPDTDIKKEILDQLRSEGKEIAFVVDDRNSVVDMWRRNGITCLQCAEGDF</sequence>
<organism evidence="2 3">
    <name type="scientific">Yoonia ponticola</name>
    <dbReference type="NCBI Taxonomy" id="1524255"/>
    <lineage>
        <taxon>Bacteria</taxon>
        <taxon>Pseudomonadati</taxon>
        <taxon>Pseudomonadota</taxon>
        <taxon>Alphaproteobacteria</taxon>
        <taxon>Rhodobacterales</taxon>
        <taxon>Paracoccaceae</taxon>
        <taxon>Yoonia</taxon>
    </lineage>
</organism>
<reference evidence="2 3" key="1">
    <citation type="submission" date="2020-08" db="EMBL/GenBank/DDBJ databases">
        <title>Genomic Encyclopedia of Type Strains, Phase IV (KMG-IV): sequencing the most valuable type-strain genomes for metagenomic binning, comparative biology and taxonomic classification.</title>
        <authorList>
            <person name="Goeker M."/>
        </authorList>
    </citation>
    <scope>NUCLEOTIDE SEQUENCE [LARGE SCALE GENOMIC DNA]</scope>
    <source>
        <strain evidence="2 3">DSM 101064</strain>
    </source>
</reference>
<dbReference type="InterPro" id="IPR056782">
    <property type="entry name" value="HAD_PNKP"/>
</dbReference>
<name>A0A7W9EZU7_9RHOB</name>
<keyword evidence="3" id="KW-1185">Reference proteome</keyword>
<accession>A0A7W9EZU7</accession>
<dbReference type="Gene3D" id="3.40.50.1000">
    <property type="entry name" value="HAD superfamily/HAD-like"/>
    <property type="match status" value="1"/>
</dbReference>
<dbReference type="AlphaFoldDB" id="A0A7W9EZU7"/>
<gene>
    <name evidence="2" type="ORF">FHS72_003746</name>
</gene>
<dbReference type="InterPro" id="IPR023214">
    <property type="entry name" value="HAD_sf"/>
</dbReference>
<comment type="caution">
    <text evidence="2">The sequence shown here is derived from an EMBL/GenBank/DDBJ whole genome shotgun (WGS) entry which is preliminary data.</text>
</comment>
<proteinExistence type="predicted"/>
<evidence type="ECO:0000313" key="3">
    <source>
        <dbReference type="Proteomes" id="UP000535415"/>
    </source>
</evidence>
<dbReference type="Pfam" id="PF25109">
    <property type="entry name" value="HAD_PNKP"/>
    <property type="match status" value="1"/>
</dbReference>
<evidence type="ECO:0000313" key="2">
    <source>
        <dbReference type="EMBL" id="MBB5724089.1"/>
    </source>
</evidence>
<feature type="domain" description="Polynucleotide kinase PNKP phosphatase" evidence="1">
    <location>
        <begin position="21"/>
        <end position="133"/>
    </location>
</feature>
<dbReference type="InterPro" id="IPR036412">
    <property type="entry name" value="HAD-like_sf"/>
</dbReference>
<dbReference type="Proteomes" id="UP000535415">
    <property type="component" value="Unassembled WGS sequence"/>
</dbReference>
<dbReference type="RefSeq" id="WP_183531185.1">
    <property type="nucleotide sequence ID" value="NZ_JACIJM010000024.1"/>
</dbReference>
<evidence type="ECO:0000259" key="1">
    <source>
        <dbReference type="Pfam" id="PF25109"/>
    </source>
</evidence>
<dbReference type="SUPFAM" id="SSF56784">
    <property type="entry name" value="HAD-like"/>
    <property type="match status" value="1"/>
</dbReference>
<dbReference type="EMBL" id="JACIJM010000024">
    <property type="protein sequence ID" value="MBB5724089.1"/>
    <property type="molecule type" value="Genomic_DNA"/>
</dbReference>